<dbReference type="InterPro" id="IPR032693">
    <property type="entry name" value="YtkA-like_dom"/>
</dbReference>
<keyword evidence="4" id="KW-1185">Reference proteome</keyword>
<dbReference type="Pfam" id="PF13115">
    <property type="entry name" value="YtkA"/>
    <property type="match status" value="1"/>
</dbReference>
<dbReference type="RefSeq" id="WP_229744010.1">
    <property type="nucleotide sequence ID" value="NZ_BMJQ01000019.1"/>
</dbReference>
<gene>
    <name evidence="3" type="ORF">GCM10011611_56530</name>
</gene>
<evidence type="ECO:0000259" key="2">
    <source>
        <dbReference type="Pfam" id="PF13115"/>
    </source>
</evidence>
<feature type="domain" description="YtkA-like" evidence="2">
    <location>
        <begin position="26"/>
        <end position="111"/>
    </location>
</feature>
<evidence type="ECO:0000313" key="4">
    <source>
        <dbReference type="Proteomes" id="UP000646365"/>
    </source>
</evidence>
<organism evidence="3 4">
    <name type="scientific">Aliidongia dinghuensis</name>
    <dbReference type="NCBI Taxonomy" id="1867774"/>
    <lineage>
        <taxon>Bacteria</taxon>
        <taxon>Pseudomonadati</taxon>
        <taxon>Pseudomonadota</taxon>
        <taxon>Alphaproteobacteria</taxon>
        <taxon>Rhodospirillales</taxon>
        <taxon>Dongiaceae</taxon>
        <taxon>Aliidongia</taxon>
    </lineage>
</organism>
<dbReference type="AlphaFoldDB" id="A0A8J2YYT5"/>
<reference evidence="3" key="1">
    <citation type="journal article" date="2014" name="Int. J. Syst. Evol. Microbiol.">
        <title>Complete genome sequence of Corynebacterium casei LMG S-19264T (=DSM 44701T), isolated from a smear-ripened cheese.</title>
        <authorList>
            <consortium name="US DOE Joint Genome Institute (JGI-PGF)"/>
            <person name="Walter F."/>
            <person name="Albersmeier A."/>
            <person name="Kalinowski J."/>
            <person name="Ruckert C."/>
        </authorList>
    </citation>
    <scope>NUCLEOTIDE SEQUENCE</scope>
    <source>
        <strain evidence="3">CGMCC 1.15725</strain>
    </source>
</reference>
<dbReference type="EMBL" id="BMJQ01000019">
    <property type="protein sequence ID" value="GGF42814.1"/>
    <property type="molecule type" value="Genomic_DNA"/>
</dbReference>
<keyword evidence="1" id="KW-0732">Signal</keyword>
<name>A0A8J2YYT5_9PROT</name>
<proteinExistence type="predicted"/>
<evidence type="ECO:0000256" key="1">
    <source>
        <dbReference type="SAM" id="SignalP"/>
    </source>
</evidence>
<evidence type="ECO:0000313" key="3">
    <source>
        <dbReference type="EMBL" id="GGF42814.1"/>
    </source>
</evidence>
<dbReference type="Proteomes" id="UP000646365">
    <property type="component" value="Unassembled WGS sequence"/>
</dbReference>
<reference evidence="3" key="2">
    <citation type="submission" date="2020-09" db="EMBL/GenBank/DDBJ databases">
        <authorList>
            <person name="Sun Q."/>
            <person name="Zhou Y."/>
        </authorList>
    </citation>
    <scope>NUCLEOTIDE SEQUENCE</scope>
    <source>
        <strain evidence="3">CGMCC 1.15725</strain>
    </source>
</reference>
<protein>
    <recommendedName>
        <fullName evidence="2">YtkA-like domain-containing protein</fullName>
    </recommendedName>
</protein>
<accession>A0A8J2YYT5</accession>
<comment type="caution">
    <text evidence="3">The sequence shown here is derived from an EMBL/GenBank/DDBJ whole genome shotgun (WGS) entry which is preliminary data.</text>
</comment>
<feature type="signal peptide" evidence="1">
    <location>
        <begin position="1"/>
        <end position="20"/>
    </location>
</feature>
<sequence length="132" mass="13795">MIRNRFVAGALAFASGFAFAALPALAASADYRFELVGKPQLSGQKDIVQVRLIHVADGKPMADAVIFESKADMGPEGMATMSAPVKALAPKDGTYSFEVEPGMAGTWALHLAAKVQGESETVRGTITAALVK</sequence>
<feature type="chain" id="PRO_5035327502" description="YtkA-like domain-containing protein" evidence="1">
    <location>
        <begin position="21"/>
        <end position="132"/>
    </location>
</feature>